<organism evidence="1 2">
    <name type="scientific">Candidatus Anaerobiospirillum pullistercoris</name>
    <dbReference type="NCBI Taxonomy" id="2838452"/>
    <lineage>
        <taxon>Bacteria</taxon>
        <taxon>Pseudomonadati</taxon>
        <taxon>Pseudomonadota</taxon>
        <taxon>Gammaproteobacteria</taxon>
        <taxon>Aeromonadales</taxon>
        <taxon>Succinivibrionaceae</taxon>
        <taxon>Anaerobiospirillum</taxon>
    </lineage>
</organism>
<dbReference type="Pfam" id="PF22764">
    <property type="entry name" value="E217_Gp32"/>
    <property type="match status" value="1"/>
</dbReference>
<reference evidence="1" key="1">
    <citation type="journal article" date="2021" name="PeerJ">
        <title>Extensive microbial diversity within the chicken gut microbiome revealed by metagenomics and culture.</title>
        <authorList>
            <person name="Gilroy R."/>
            <person name="Ravi A."/>
            <person name="Getino M."/>
            <person name="Pursley I."/>
            <person name="Horton D.L."/>
            <person name="Alikhan N.F."/>
            <person name="Baker D."/>
            <person name="Gharbi K."/>
            <person name="Hall N."/>
            <person name="Watson M."/>
            <person name="Adriaenssens E.M."/>
            <person name="Foster-Nyarko E."/>
            <person name="Jarju S."/>
            <person name="Secka A."/>
            <person name="Antonio M."/>
            <person name="Oren A."/>
            <person name="Chaudhuri R.R."/>
            <person name="La Ragione R."/>
            <person name="Hildebrand F."/>
            <person name="Pallen M.J."/>
        </authorList>
    </citation>
    <scope>NUCLEOTIDE SEQUENCE</scope>
    <source>
        <strain evidence="1">USASDec5-558</strain>
    </source>
</reference>
<accession>A0A9D1WCA7</accession>
<comment type="caution">
    <text evidence="1">The sequence shown here is derived from an EMBL/GenBank/DDBJ whole genome shotgun (WGS) entry which is preliminary data.</text>
</comment>
<protein>
    <submittedName>
        <fullName evidence="1">Uncharacterized protein</fullName>
    </submittedName>
</protein>
<dbReference type="AlphaFoldDB" id="A0A9D1WCA7"/>
<gene>
    <name evidence="1" type="ORF">H9850_03120</name>
</gene>
<dbReference type="Proteomes" id="UP000886829">
    <property type="component" value="Unassembled WGS sequence"/>
</dbReference>
<sequence length="94" mass="10373">MATSDTRLLDITSTNSKLYIQVDGLYPTSTRIERFGTDSAFEIDKHTIAETRFGVDGDMAAGYVPNPVNVTVTLEAGSKYQYHGKYPVDHTPIT</sequence>
<name>A0A9D1WCA7_9GAMM</name>
<dbReference type="InterPro" id="IPR054440">
    <property type="entry name" value="Gp32-like"/>
</dbReference>
<evidence type="ECO:0000313" key="1">
    <source>
        <dbReference type="EMBL" id="HIX56445.1"/>
    </source>
</evidence>
<proteinExistence type="predicted"/>
<dbReference type="EMBL" id="DXEV01000061">
    <property type="protein sequence ID" value="HIX56445.1"/>
    <property type="molecule type" value="Genomic_DNA"/>
</dbReference>
<reference evidence="1" key="2">
    <citation type="submission" date="2021-04" db="EMBL/GenBank/DDBJ databases">
        <authorList>
            <person name="Gilroy R."/>
        </authorList>
    </citation>
    <scope>NUCLEOTIDE SEQUENCE</scope>
    <source>
        <strain evidence="1">USASDec5-558</strain>
    </source>
</reference>
<evidence type="ECO:0000313" key="2">
    <source>
        <dbReference type="Proteomes" id="UP000886829"/>
    </source>
</evidence>